<dbReference type="InterPro" id="IPR050066">
    <property type="entry name" value="UvrABC_protein_C"/>
</dbReference>
<evidence type="ECO:0000256" key="6">
    <source>
        <dbReference type="ARBA" id="ARBA00023236"/>
    </source>
</evidence>
<evidence type="ECO:0000313" key="11">
    <source>
        <dbReference type="EMBL" id="SFJ51984.1"/>
    </source>
</evidence>
<evidence type="ECO:0000313" key="12">
    <source>
        <dbReference type="Proteomes" id="UP000243887"/>
    </source>
</evidence>
<dbReference type="PANTHER" id="PTHR30562:SF10">
    <property type="entry name" value="EXCINUCLEASE CHO"/>
    <property type="match status" value="1"/>
</dbReference>
<dbReference type="GO" id="GO:0009432">
    <property type="term" value="P:SOS response"/>
    <property type="evidence" value="ECO:0007669"/>
    <property type="project" value="UniProtKB-KW"/>
</dbReference>
<gene>
    <name evidence="11" type="ORF">SAMN04487893_10973</name>
</gene>
<keyword evidence="12" id="KW-1185">Reference proteome</keyword>
<accession>A0A1I3RZB4</accession>
<dbReference type="PROSITE" id="PS50164">
    <property type="entry name" value="GIY_YIG"/>
    <property type="match status" value="1"/>
</dbReference>
<keyword evidence="1" id="KW-0227">DNA damage</keyword>
<name>A0A1I3RZB4_9FLAO</name>
<dbReference type="CDD" id="cd10434">
    <property type="entry name" value="GIY-YIG_UvrC_Cho"/>
    <property type="match status" value="1"/>
</dbReference>
<evidence type="ECO:0000256" key="8">
    <source>
        <dbReference type="ARBA" id="ARBA00042138"/>
    </source>
</evidence>
<evidence type="ECO:0000256" key="3">
    <source>
        <dbReference type="ARBA" id="ARBA00022801"/>
    </source>
</evidence>
<keyword evidence="2" id="KW-0228">DNA excision</keyword>
<keyword evidence="4" id="KW-0267">Excision nuclease</keyword>
<keyword evidence="6" id="KW-0742">SOS response</keyword>
<protein>
    <recommendedName>
        <fullName evidence="7">Excinuclease cho</fullName>
    </recommendedName>
    <alternativeName>
        <fullName evidence="9">Endonuclease cho</fullName>
    </alternativeName>
    <alternativeName>
        <fullName evidence="8">UvrC homolog protein</fullName>
    </alternativeName>
</protein>
<dbReference type="GO" id="GO:0006289">
    <property type="term" value="P:nucleotide-excision repair"/>
    <property type="evidence" value="ECO:0007669"/>
    <property type="project" value="InterPro"/>
</dbReference>
<dbReference type="InterPro" id="IPR035901">
    <property type="entry name" value="GIY-YIG_endonuc_sf"/>
</dbReference>
<dbReference type="AlphaFoldDB" id="A0A1I3RZB4"/>
<evidence type="ECO:0000256" key="9">
    <source>
        <dbReference type="ARBA" id="ARBA00042732"/>
    </source>
</evidence>
<dbReference type="EMBL" id="FORU01000009">
    <property type="protein sequence ID" value="SFJ51984.1"/>
    <property type="molecule type" value="Genomic_DNA"/>
</dbReference>
<evidence type="ECO:0000256" key="7">
    <source>
        <dbReference type="ARBA" id="ARBA00040756"/>
    </source>
</evidence>
<dbReference type="SMART" id="SM00465">
    <property type="entry name" value="GIYc"/>
    <property type="match status" value="1"/>
</dbReference>
<dbReference type="SUPFAM" id="SSF82771">
    <property type="entry name" value="GIY-YIG endonuclease"/>
    <property type="match status" value="1"/>
</dbReference>
<feature type="domain" description="GIY-YIG" evidence="10">
    <location>
        <begin position="13"/>
        <end position="89"/>
    </location>
</feature>
<dbReference type="Gene3D" id="3.40.1440.10">
    <property type="entry name" value="GIY-YIG endonuclease"/>
    <property type="match status" value="1"/>
</dbReference>
<evidence type="ECO:0000256" key="1">
    <source>
        <dbReference type="ARBA" id="ARBA00022763"/>
    </source>
</evidence>
<evidence type="ECO:0000256" key="4">
    <source>
        <dbReference type="ARBA" id="ARBA00022881"/>
    </source>
</evidence>
<keyword evidence="5" id="KW-0234">DNA repair</keyword>
<dbReference type="GO" id="GO:0009380">
    <property type="term" value="C:excinuclease repair complex"/>
    <property type="evidence" value="ECO:0007669"/>
    <property type="project" value="TreeGrafter"/>
</dbReference>
<dbReference type="STRING" id="1150112.SAMN04487893_10973"/>
<evidence type="ECO:0000256" key="2">
    <source>
        <dbReference type="ARBA" id="ARBA00022769"/>
    </source>
</evidence>
<dbReference type="Pfam" id="PF01541">
    <property type="entry name" value="GIY-YIG"/>
    <property type="match status" value="1"/>
</dbReference>
<dbReference type="PANTHER" id="PTHR30562">
    <property type="entry name" value="UVRC/OXIDOREDUCTASE"/>
    <property type="match status" value="1"/>
</dbReference>
<evidence type="ECO:0000256" key="5">
    <source>
        <dbReference type="ARBA" id="ARBA00023204"/>
    </source>
</evidence>
<dbReference type="OrthoDB" id="9803913at2"/>
<evidence type="ECO:0000259" key="10">
    <source>
        <dbReference type="PROSITE" id="PS50164"/>
    </source>
</evidence>
<dbReference type="RefSeq" id="WP_090679372.1">
    <property type="nucleotide sequence ID" value="NZ_FORU01000009.1"/>
</dbReference>
<dbReference type="Proteomes" id="UP000243887">
    <property type="component" value="Unassembled WGS sequence"/>
</dbReference>
<proteinExistence type="predicted"/>
<dbReference type="GO" id="GO:0004518">
    <property type="term" value="F:nuclease activity"/>
    <property type="evidence" value="ECO:0007669"/>
    <property type="project" value="UniProtKB-KW"/>
</dbReference>
<dbReference type="InterPro" id="IPR047296">
    <property type="entry name" value="GIY-YIG_UvrC_Cho"/>
</dbReference>
<dbReference type="GO" id="GO:0016787">
    <property type="term" value="F:hydrolase activity"/>
    <property type="evidence" value="ECO:0007669"/>
    <property type="project" value="UniProtKB-KW"/>
</dbReference>
<keyword evidence="3" id="KW-0378">Hydrolase</keyword>
<organism evidence="11 12">
    <name type="scientific">Myroides guanonis</name>
    <dbReference type="NCBI Taxonomy" id="1150112"/>
    <lineage>
        <taxon>Bacteria</taxon>
        <taxon>Pseudomonadati</taxon>
        <taxon>Bacteroidota</taxon>
        <taxon>Flavobacteriia</taxon>
        <taxon>Flavobacteriales</taxon>
        <taxon>Flavobacteriaceae</taxon>
        <taxon>Myroides</taxon>
    </lineage>
</organism>
<sequence>MKTIAEQIEDLPLCPGVYFFYGEDSRLLYIGKSINIKKRVLQHFSGKDRKSNKIQRTTSQIKYEVTGSELIALLHESDLIKTHQPIYNRAQRRTIFQYGLYLEDYEGYNALRISKTRDNEEAITSFTSMMEAKNTLFRITEKYRLCQKINGLYKTNGSCFQYQIKECLGACISKERPTTYNERVQDFLDSHSLQKHSQILQLAGRTIDEKAFVYIENGIYKGFGFCPNETSEFELLKYLDYKTDHKDARRILIRYLISI</sequence>
<reference evidence="12" key="1">
    <citation type="submission" date="2016-10" db="EMBL/GenBank/DDBJ databases">
        <authorList>
            <person name="Varghese N."/>
            <person name="Submissions S."/>
        </authorList>
    </citation>
    <scope>NUCLEOTIDE SEQUENCE [LARGE SCALE GENOMIC DNA]</scope>
    <source>
        <strain evidence="12">DSM 26542</strain>
    </source>
</reference>
<dbReference type="InterPro" id="IPR000305">
    <property type="entry name" value="GIY-YIG_endonuc"/>
</dbReference>